<sequence length="384" mass="44533">MTPTPPQPTQATSMKTLSKSRKRSSNIVPDTFEKVVEFPADGPGRVIVRLERLMGSDKVRLTDTRYMALLLKRLEEEERQTWNKRTRERRKAEHIRFRQLVIDGHADPGVGMQDLYKHPVFRINRILQRLSRLGTNLEAHAKLPPIHPIDPFEEDDTGGVFKSYPGHLSLRNGGDDNLTKFLQQIGYIQRDNFGNEYEEDEDVPVVGDMLMNERMERMSIERYAESDHSLFSRGYDRQDEDEFGDASPRALKFREIQKKYGVAPNTDLAIEWEPYRSHLVDKIFSNEDDGVWALYENSDNIADVYDRQLMVTEEYISAMRGGKTEAFFESRKKEMKKYLASVGQVNDEDEEVDENEDRNRNEEMVSRESPPKRASEGEKSNSEA</sequence>
<proteinExistence type="predicted"/>
<keyword evidence="3" id="KW-1185">Reference proteome</keyword>
<reference evidence="2 3" key="1">
    <citation type="submission" date="2024-08" db="EMBL/GenBank/DDBJ databases">
        <authorList>
            <person name="Cucini C."/>
            <person name="Frati F."/>
        </authorList>
    </citation>
    <scope>NUCLEOTIDE SEQUENCE [LARGE SCALE GENOMIC DNA]</scope>
</reference>
<evidence type="ECO:0000313" key="2">
    <source>
        <dbReference type="EMBL" id="CAL8111516.1"/>
    </source>
</evidence>
<feature type="compositionally biased region" description="Basic and acidic residues" evidence="1">
    <location>
        <begin position="357"/>
        <end position="384"/>
    </location>
</feature>
<evidence type="ECO:0000313" key="3">
    <source>
        <dbReference type="Proteomes" id="UP001642540"/>
    </source>
</evidence>
<gene>
    <name evidence="2" type="ORF">ODALV1_LOCUS15109</name>
</gene>
<feature type="region of interest" description="Disordered" evidence="1">
    <location>
        <begin position="1"/>
        <end position="26"/>
    </location>
</feature>
<protein>
    <submittedName>
        <fullName evidence="2">Uncharacterized protein</fullName>
    </submittedName>
</protein>
<organism evidence="2 3">
    <name type="scientific">Orchesella dallaii</name>
    <dbReference type="NCBI Taxonomy" id="48710"/>
    <lineage>
        <taxon>Eukaryota</taxon>
        <taxon>Metazoa</taxon>
        <taxon>Ecdysozoa</taxon>
        <taxon>Arthropoda</taxon>
        <taxon>Hexapoda</taxon>
        <taxon>Collembola</taxon>
        <taxon>Entomobryomorpha</taxon>
        <taxon>Entomobryoidea</taxon>
        <taxon>Orchesellidae</taxon>
        <taxon>Orchesellinae</taxon>
        <taxon>Orchesella</taxon>
    </lineage>
</organism>
<accession>A0ABP1QU50</accession>
<feature type="region of interest" description="Disordered" evidence="1">
    <location>
        <begin position="341"/>
        <end position="384"/>
    </location>
</feature>
<comment type="caution">
    <text evidence="2">The sequence shown here is derived from an EMBL/GenBank/DDBJ whole genome shotgun (WGS) entry which is preliminary data.</text>
</comment>
<dbReference type="Proteomes" id="UP001642540">
    <property type="component" value="Unassembled WGS sequence"/>
</dbReference>
<dbReference type="EMBL" id="CAXLJM020000046">
    <property type="protein sequence ID" value="CAL8111516.1"/>
    <property type="molecule type" value="Genomic_DNA"/>
</dbReference>
<name>A0ABP1QU50_9HEXA</name>
<feature type="compositionally biased region" description="Acidic residues" evidence="1">
    <location>
        <begin position="346"/>
        <end position="356"/>
    </location>
</feature>
<evidence type="ECO:0000256" key="1">
    <source>
        <dbReference type="SAM" id="MobiDB-lite"/>
    </source>
</evidence>